<evidence type="ECO:0000313" key="10">
    <source>
        <dbReference type="EMBL" id="KAH3897431.1"/>
    </source>
</evidence>
<dbReference type="SUPFAM" id="SSF57667">
    <property type="entry name" value="beta-beta-alpha zinc fingers"/>
    <property type="match status" value="2"/>
</dbReference>
<comment type="subcellular location">
    <subcellularLocation>
        <location evidence="1">Nucleus</location>
    </subcellularLocation>
</comment>
<evidence type="ECO:0000256" key="4">
    <source>
        <dbReference type="ARBA" id="ARBA00022771"/>
    </source>
</evidence>
<evidence type="ECO:0000256" key="3">
    <source>
        <dbReference type="ARBA" id="ARBA00022737"/>
    </source>
</evidence>
<evidence type="ECO:0000256" key="8">
    <source>
        <dbReference type="SAM" id="MobiDB-lite"/>
    </source>
</evidence>
<feature type="region of interest" description="Disordered" evidence="8">
    <location>
        <begin position="197"/>
        <end position="244"/>
    </location>
</feature>
<dbReference type="InterPro" id="IPR013087">
    <property type="entry name" value="Znf_C2H2_type"/>
</dbReference>
<evidence type="ECO:0000256" key="2">
    <source>
        <dbReference type="ARBA" id="ARBA00022723"/>
    </source>
</evidence>
<keyword evidence="2" id="KW-0479">Metal-binding</keyword>
<keyword evidence="11" id="KW-1185">Reference proteome</keyword>
<feature type="domain" description="C2H2-type" evidence="9">
    <location>
        <begin position="407"/>
        <end position="430"/>
    </location>
</feature>
<proteinExistence type="predicted"/>
<dbReference type="EMBL" id="JAIWYP010000001">
    <property type="protein sequence ID" value="KAH3897431.1"/>
    <property type="molecule type" value="Genomic_DNA"/>
</dbReference>
<keyword evidence="6" id="KW-0539">Nucleus</keyword>
<evidence type="ECO:0000259" key="9">
    <source>
        <dbReference type="PROSITE" id="PS50157"/>
    </source>
</evidence>
<evidence type="ECO:0000256" key="1">
    <source>
        <dbReference type="ARBA" id="ARBA00004123"/>
    </source>
</evidence>
<feature type="compositionally biased region" description="Basic and acidic residues" evidence="8">
    <location>
        <begin position="89"/>
        <end position="104"/>
    </location>
</feature>
<dbReference type="Gene3D" id="3.30.160.60">
    <property type="entry name" value="Classic Zinc Finger"/>
    <property type="match status" value="3"/>
</dbReference>
<comment type="caution">
    <text evidence="10">The sequence shown here is derived from an EMBL/GenBank/DDBJ whole genome shotgun (WGS) entry which is preliminary data.</text>
</comment>
<dbReference type="Proteomes" id="UP000828390">
    <property type="component" value="Unassembled WGS sequence"/>
</dbReference>
<feature type="compositionally biased region" description="Low complexity" evidence="8">
    <location>
        <begin position="203"/>
        <end position="216"/>
    </location>
</feature>
<dbReference type="Pfam" id="PF13894">
    <property type="entry name" value="zf-C2H2_4"/>
    <property type="match status" value="2"/>
</dbReference>
<reference evidence="10" key="1">
    <citation type="journal article" date="2019" name="bioRxiv">
        <title>The Genome of the Zebra Mussel, Dreissena polymorpha: A Resource for Invasive Species Research.</title>
        <authorList>
            <person name="McCartney M.A."/>
            <person name="Auch B."/>
            <person name="Kono T."/>
            <person name="Mallez S."/>
            <person name="Zhang Y."/>
            <person name="Obille A."/>
            <person name="Becker A."/>
            <person name="Abrahante J.E."/>
            <person name="Garbe J."/>
            <person name="Badalamenti J.P."/>
            <person name="Herman A."/>
            <person name="Mangelson H."/>
            <person name="Liachko I."/>
            <person name="Sullivan S."/>
            <person name="Sone E.D."/>
            <person name="Koren S."/>
            <person name="Silverstein K.A.T."/>
            <person name="Beckman K.B."/>
            <person name="Gohl D.M."/>
        </authorList>
    </citation>
    <scope>NUCLEOTIDE SEQUENCE</scope>
    <source>
        <strain evidence="10">Duluth1</strain>
        <tissue evidence="10">Whole animal</tissue>
    </source>
</reference>
<keyword evidence="4 7" id="KW-0863">Zinc-finger</keyword>
<dbReference type="PROSITE" id="PS50157">
    <property type="entry name" value="ZINC_FINGER_C2H2_2"/>
    <property type="match status" value="3"/>
</dbReference>
<keyword evidence="3" id="KW-0677">Repeat</keyword>
<dbReference type="AlphaFoldDB" id="A0A9D4NN36"/>
<sequence length="480" mass="53095">MATPDMDVIKEVPGYRVILKAVLKSQIQQLIEQLASATNEESIILTASVADGTLSHLGSDSAKGFLEDHEDVKSQFLGYCLKSHHKRKQEQEQRDREEEMRKAQEAAAASLALQQQQAQSIQSMGNMPGSMGYMPPRGPMPRFQATARSPRQQFRSPGGGLRHQPYPVTRPIRAAASPVRSPMKSPAKLDGQTIKLEPDDETSNQSATSQPSSPSSHQNLKSEPGTDDANSESSSSHNEQNQEGLSLGADLSSLVSGDNSEHDPDVSVKLEAISEAEMDLEITGVEPGRPMQPQDWGANAMGMNFDPTGATGSQADMTGQQGYNYMAPCPVCFKMFPSQWALRRHSRSHTGERPSTRLCVGWWAELCRLSPDLEPAQFPKCPVCERAFPNQWAIRRHMKSHTDERQYRCHVCGRAFRLKHHLKNHCRNVHGMFESGTVDIDDADIPLSGVASEALYEDFADDKQSISPPWCKKVPCDIDF</sequence>
<dbReference type="PROSITE" id="PS00028">
    <property type="entry name" value="ZINC_FINGER_C2H2_1"/>
    <property type="match status" value="3"/>
</dbReference>
<feature type="compositionally biased region" description="Low complexity" evidence="8">
    <location>
        <begin position="231"/>
        <end position="243"/>
    </location>
</feature>
<name>A0A9D4NN36_DREPO</name>
<feature type="domain" description="C2H2-type" evidence="9">
    <location>
        <begin position="379"/>
        <end position="406"/>
    </location>
</feature>
<protein>
    <recommendedName>
        <fullName evidence="9">C2H2-type domain-containing protein</fullName>
    </recommendedName>
</protein>
<feature type="region of interest" description="Disordered" evidence="8">
    <location>
        <begin position="83"/>
        <end position="168"/>
    </location>
</feature>
<dbReference type="GO" id="GO:0000981">
    <property type="term" value="F:DNA-binding transcription factor activity, RNA polymerase II-specific"/>
    <property type="evidence" value="ECO:0007669"/>
    <property type="project" value="TreeGrafter"/>
</dbReference>
<organism evidence="10 11">
    <name type="scientific">Dreissena polymorpha</name>
    <name type="common">Zebra mussel</name>
    <name type="synonym">Mytilus polymorpha</name>
    <dbReference type="NCBI Taxonomy" id="45954"/>
    <lineage>
        <taxon>Eukaryota</taxon>
        <taxon>Metazoa</taxon>
        <taxon>Spiralia</taxon>
        <taxon>Lophotrochozoa</taxon>
        <taxon>Mollusca</taxon>
        <taxon>Bivalvia</taxon>
        <taxon>Autobranchia</taxon>
        <taxon>Heteroconchia</taxon>
        <taxon>Euheterodonta</taxon>
        <taxon>Imparidentia</taxon>
        <taxon>Neoheterodontei</taxon>
        <taxon>Myida</taxon>
        <taxon>Dreissenoidea</taxon>
        <taxon>Dreissenidae</taxon>
        <taxon>Dreissena</taxon>
    </lineage>
</organism>
<keyword evidence="5" id="KW-0862">Zinc</keyword>
<dbReference type="SMART" id="SM00355">
    <property type="entry name" value="ZnF_C2H2"/>
    <property type="match status" value="3"/>
</dbReference>
<accession>A0A9D4NN36</accession>
<dbReference type="InterPro" id="IPR036236">
    <property type="entry name" value="Znf_C2H2_sf"/>
</dbReference>
<feature type="domain" description="C2H2-type" evidence="9">
    <location>
        <begin position="327"/>
        <end position="354"/>
    </location>
</feature>
<dbReference type="GO" id="GO:0000978">
    <property type="term" value="F:RNA polymerase II cis-regulatory region sequence-specific DNA binding"/>
    <property type="evidence" value="ECO:0007669"/>
    <property type="project" value="TreeGrafter"/>
</dbReference>
<evidence type="ECO:0000313" key="11">
    <source>
        <dbReference type="Proteomes" id="UP000828390"/>
    </source>
</evidence>
<evidence type="ECO:0000256" key="7">
    <source>
        <dbReference type="PROSITE-ProRule" id="PRU00042"/>
    </source>
</evidence>
<dbReference type="GO" id="GO:0005634">
    <property type="term" value="C:nucleus"/>
    <property type="evidence" value="ECO:0007669"/>
    <property type="project" value="UniProtKB-SubCell"/>
</dbReference>
<dbReference type="PANTHER" id="PTHR24388">
    <property type="entry name" value="ZINC FINGER PROTEIN"/>
    <property type="match status" value="1"/>
</dbReference>
<feature type="compositionally biased region" description="Low complexity" evidence="8">
    <location>
        <begin position="105"/>
        <end position="135"/>
    </location>
</feature>
<dbReference type="GO" id="GO:0008270">
    <property type="term" value="F:zinc ion binding"/>
    <property type="evidence" value="ECO:0007669"/>
    <property type="project" value="UniProtKB-KW"/>
</dbReference>
<feature type="compositionally biased region" description="Polar residues" evidence="8">
    <location>
        <begin position="146"/>
        <end position="155"/>
    </location>
</feature>
<evidence type="ECO:0000256" key="5">
    <source>
        <dbReference type="ARBA" id="ARBA00022833"/>
    </source>
</evidence>
<gene>
    <name evidence="10" type="ORF">DPMN_021619</name>
</gene>
<evidence type="ECO:0000256" key="6">
    <source>
        <dbReference type="ARBA" id="ARBA00023242"/>
    </source>
</evidence>
<dbReference type="InterPro" id="IPR050527">
    <property type="entry name" value="Snail/Krueppel_Znf"/>
</dbReference>
<reference evidence="10" key="2">
    <citation type="submission" date="2020-11" db="EMBL/GenBank/DDBJ databases">
        <authorList>
            <person name="McCartney M.A."/>
            <person name="Auch B."/>
            <person name="Kono T."/>
            <person name="Mallez S."/>
            <person name="Becker A."/>
            <person name="Gohl D.M."/>
            <person name="Silverstein K.A.T."/>
            <person name="Koren S."/>
            <person name="Bechman K.B."/>
            <person name="Herman A."/>
            <person name="Abrahante J.E."/>
            <person name="Garbe J."/>
        </authorList>
    </citation>
    <scope>NUCLEOTIDE SEQUENCE</scope>
    <source>
        <strain evidence="10">Duluth1</strain>
        <tissue evidence="10">Whole animal</tissue>
    </source>
</reference>
<dbReference type="PANTHER" id="PTHR24388:SF54">
    <property type="entry name" value="PROTEIN ESCARGOT"/>
    <property type="match status" value="1"/>
</dbReference>